<dbReference type="CDD" id="cd03259">
    <property type="entry name" value="ABC_Carb_Solutes_like"/>
    <property type="match status" value="1"/>
</dbReference>
<keyword evidence="3" id="KW-0410">Iron transport</keyword>
<keyword evidence="6" id="KW-0472">Membrane</keyword>
<keyword evidence="4" id="KW-0408">Iron</keyword>
<evidence type="ECO:0000256" key="2">
    <source>
        <dbReference type="ARBA" id="ARBA00022475"/>
    </source>
</evidence>
<sequence>MNMNNGGDGSGALKLQDLTKHFGKVTAVDNVSLDIPHGKLITLLGPSGCGKTTILRMIAGLEVPNSGKIFLGDTDIARLPPNERKITMVFQSYALFPHMNVYKNISYGLKVLHWPEKKIREAVREALEMVGLEGLEQRGPSELSGGQQQRVAVARALVLKPKVLLFDEPLSNLDAKL</sequence>
<evidence type="ECO:0000256" key="6">
    <source>
        <dbReference type="ARBA" id="ARBA00023136"/>
    </source>
</evidence>
<dbReference type="PROSITE" id="PS00211">
    <property type="entry name" value="ABC_TRANSPORTER_1"/>
    <property type="match status" value="1"/>
</dbReference>
<protein>
    <recommendedName>
        <fullName evidence="7">ABC transporter domain-containing protein</fullName>
    </recommendedName>
</protein>
<keyword evidence="2" id="KW-1003">Cell membrane</keyword>
<evidence type="ECO:0000256" key="1">
    <source>
        <dbReference type="ARBA" id="ARBA00022448"/>
    </source>
</evidence>
<dbReference type="InterPro" id="IPR050093">
    <property type="entry name" value="ABC_SmlMolc_Importer"/>
</dbReference>
<name>X0V4D2_9ZZZZ</name>
<dbReference type="GO" id="GO:0016887">
    <property type="term" value="F:ATP hydrolysis activity"/>
    <property type="evidence" value="ECO:0007669"/>
    <property type="project" value="InterPro"/>
</dbReference>
<evidence type="ECO:0000256" key="3">
    <source>
        <dbReference type="ARBA" id="ARBA00022496"/>
    </source>
</evidence>
<dbReference type="PROSITE" id="PS50893">
    <property type="entry name" value="ABC_TRANSPORTER_2"/>
    <property type="match status" value="1"/>
</dbReference>
<keyword evidence="5" id="KW-0406">Ion transport</keyword>
<dbReference type="PANTHER" id="PTHR42781">
    <property type="entry name" value="SPERMIDINE/PUTRESCINE IMPORT ATP-BINDING PROTEIN POTA"/>
    <property type="match status" value="1"/>
</dbReference>
<accession>X0V4D2</accession>
<dbReference type="AlphaFoldDB" id="X0V4D2"/>
<proteinExistence type="predicted"/>
<evidence type="ECO:0000256" key="4">
    <source>
        <dbReference type="ARBA" id="ARBA00023004"/>
    </source>
</evidence>
<dbReference type="SUPFAM" id="SSF52540">
    <property type="entry name" value="P-loop containing nucleoside triphosphate hydrolases"/>
    <property type="match status" value="1"/>
</dbReference>
<dbReference type="InterPro" id="IPR027417">
    <property type="entry name" value="P-loop_NTPase"/>
</dbReference>
<dbReference type="InterPro" id="IPR015853">
    <property type="entry name" value="ABC_transpr_FbpC"/>
</dbReference>
<organism evidence="8">
    <name type="scientific">marine sediment metagenome</name>
    <dbReference type="NCBI Taxonomy" id="412755"/>
    <lineage>
        <taxon>unclassified sequences</taxon>
        <taxon>metagenomes</taxon>
        <taxon>ecological metagenomes</taxon>
    </lineage>
</organism>
<feature type="domain" description="ABC transporter" evidence="7">
    <location>
        <begin position="13"/>
        <end position="177"/>
    </location>
</feature>
<dbReference type="EMBL" id="BARS01020446">
    <property type="protein sequence ID" value="GAG07378.1"/>
    <property type="molecule type" value="Genomic_DNA"/>
</dbReference>
<evidence type="ECO:0000313" key="8">
    <source>
        <dbReference type="EMBL" id="GAG07378.1"/>
    </source>
</evidence>
<comment type="caution">
    <text evidence="8">The sequence shown here is derived from an EMBL/GenBank/DDBJ whole genome shotgun (WGS) entry which is preliminary data.</text>
</comment>
<dbReference type="GO" id="GO:0016020">
    <property type="term" value="C:membrane"/>
    <property type="evidence" value="ECO:0007669"/>
    <property type="project" value="InterPro"/>
</dbReference>
<dbReference type="Gene3D" id="3.40.50.300">
    <property type="entry name" value="P-loop containing nucleotide triphosphate hydrolases"/>
    <property type="match status" value="1"/>
</dbReference>
<dbReference type="GO" id="GO:0005524">
    <property type="term" value="F:ATP binding"/>
    <property type="evidence" value="ECO:0007669"/>
    <property type="project" value="InterPro"/>
</dbReference>
<dbReference type="GO" id="GO:0015408">
    <property type="term" value="F:ABC-type ferric iron transporter activity"/>
    <property type="evidence" value="ECO:0007669"/>
    <property type="project" value="InterPro"/>
</dbReference>
<dbReference type="PANTHER" id="PTHR42781:SF4">
    <property type="entry name" value="SPERMIDINE_PUTRESCINE IMPORT ATP-BINDING PROTEIN POTA"/>
    <property type="match status" value="1"/>
</dbReference>
<dbReference type="InterPro" id="IPR017871">
    <property type="entry name" value="ABC_transporter-like_CS"/>
</dbReference>
<dbReference type="Pfam" id="PF00005">
    <property type="entry name" value="ABC_tran"/>
    <property type="match status" value="1"/>
</dbReference>
<evidence type="ECO:0000256" key="5">
    <source>
        <dbReference type="ARBA" id="ARBA00023065"/>
    </source>
</evidence>
<keyword evidence="1" id="KW-0813">Transport</keyword>
<reference evidence="8" key="1">
    <citation type="journal article" date="2014" name="Front. Microbiol.">
        <title>High frequency of phylogenetically diverse reductive dehalogenase-homologous genes in deep subseafloor sedimentary metagenomes.</title>
        <authorList>
            <person name="Kawai M."/>
            <person name="Futagami T."/>
            <person name="Toyoda A."/>
            <person name="Takaki Y."/>
            <person name="Nishi S."/>
            <person name="Hori S."/>
            <person name="Arai W."/>
            <person name="Tsubouchi T."/>
            <person name="Morono Y."/>
            <person name="Uchiyama I."/>
            <person name="Ito T."/>
            <person name="Fujiyama A."/>
            <person name="Inagaki F."/>
            <person name="Takami H."/>
        </authorList>
    </citation>
    <scope>NUCLEOTIDE SEQUENCE</scope>
    <source>
        <strain evidence="8">Expedition CK06-06</strain>
    </source>
</reference>
<feature type="non-terminal residue" evidence="8">
    <location>
        <position position="177"/>
    </location>
</feature>
<gene>
    <name evidence="8" type="ORF">S01H1_32969</name>
</gene>
<dbReference type="InterPro" id="IPR003439">
    <property type="entry name" value="ABC_transporter-like_ATP-bd"/>
</dbReference>
<evidence type="ECO:0000259" key="7">
    <source>
        <dbReference type="PROSITE" id="PS50893"/>
    </source>
</evidence>